<sequence length="86" mass="9765">MLRNILFCANLIFQLYQSLGQTIASVFEKTNLSLLIVVFETLAAFVDKVEIAAFFGCVVFLEFVYFAEPSQYVTTVAFYNVVAEKF</sequence>
<organism evidence="2">
    <name type="scientific">Panstrongylus lignarius</name>
    <dbReference type="NCBI Taxonomy" id="156445"/>
    <lineage>
        <taxon>Eukaryota</taxon>
        <taxon>Metazoa</taxon>
        <taxon>Ecdysozoa</taxon>
        <taxon>Arthropoda</taxon>
        <taxon>Hexapoda</taxon>
        <taxon>Insecta</taxon>
        <taxon>Pterygota</taxon>
        <taxon>Neoptera</taxon>
        <taxon>Paraneoptera</taxon>
        <taxon>Hemiptera</taxon>
        <taxon>Heteroptera</taxon>
        <taxon>Panheteroptera</taxon>
        <taxon>Cimicomorpha</taxon>
        <taxon>Reduviidae</taxon>
        <taxon>Triatominae</taxon>
        <taxon>Panstrongylus</taxon>
    </lineage>
</organism>
<dbReference type="EMBL" id="GFTR01001096">
    <property type="protein sequence ID" value="JAW15330.1"/>
    <property type="molecule type" value="Transcribed_RNA"/>
</dbReference>
<feature type="signal peptide" evidence="1">
    <location>
        <begin position="1"/>
        <end position="20"/>
    </location>
</feature>
<proteinExistence type="predicted"/>
<evidence type="ECO:0000313" key="2">
    <source>
        <dbReference type="EMBL" id="JAW15330.1"/>
    </source>
</evidence>
<name>A0A224Y2L8_9HEMI</name>
<accession>A0A224Y2L8</accession>
<reference evidence="2" key="1">
    <citation type="journal article" date="2018" name="PLoS Negl. Trop. Dis.">
        <title>An insight into the salivary gland and fat body transcriptome of Panstrongylus lignarius (Hemiptera: Heteroptera), the main vector of Chagas disease in Peru.</title>
        <authorList>
            <person name="Nevoa J.C."/>
            <person name="Mendes M.T."/>
            <person name="da Silva M.V."/>
            <person name="Soares S.C."/>
            <person name="Oliveira C.J.F."/>
            <person name="Ribeiro J.M.C."/>
        </authorList>
    </citation>
    <scope>NUCLEOTIDE SEQUENCE</scope>
</reference>
<feature type="chain" id="PRO_5012171902" evidence="1">
    <location>
        <begin position="21"/>
        <end position="86"/>
    </location>
</feature>
<protein>
    <submittedName>
        <fullName evidence="2">Putative secreted protein</fullName>
    </submittedName>
</protein>
<dbReference type="AlphaFoldDB" id="A0A224Y2L8"/>
<keyword evidence="1" id="KW-0732">Signal</keyword>
<evidence type="ECO:0000256" key="1">
    <source>
        <dbReference type="SAM" id="SignalP"/>
    </source>
</evidence>